<comment type="caution">
    <text evidence="1">The sequence shown here is derived from an EMBL/GenBank/DDBJ whole genome shotgun (WGS) entry which is preliminary data.</text>
</comment>
<organism evidence="1 2">
    <name type="scientific">Entomophthora muscae</name>
    <dbReference type="NCBI Taxonomy" id="34485"/>
    <lineage>
        <taxon>Eukaryota</taxon>
        <taxon>Fungi</taxon>
        <taxon>Fungi incertae sedis</taxon>
        <taxon>Zoopagomycota</taxon>
        <taxon>Entomophthoromycotina</taxon>
        <taxon>Entomophthoromycetes</taxon>
        <taxon>Entomophthorales</taxon>
        <taxon>Entomophthoraceae</taxon>
        <taxon>Entomophthora</taxon>
    </lineage>
</organism>
<keyword evidence="2" id="KW-1185">Reference proteome</keyword>
<dbReference type="Proteomes" id="UP001165960">
    <property type="component" value="Unassembled WGS sequence"/>
</dbReference>
<proteinExistence type="predicted"/>
<accession>A0ACC2SMI2</accession>
<gene>
    <name evidence="1" type="ORF">DSO57_1000089</name>
</gene>
<evidence type="ECO:0000313" key="1">
    <source>
        <dbReference type="EMBL" id="KAJ9063508.1"/>
    </source>
</evidence>
<evidence type="ECO:0000313" key="2">
    <source>
        <dbReference type="Proteomes" id="UP001165960"/>
    </source>
</evidence>
<name>A0ACC2SMI2_9FUNG</name>
<dbReference type="EMBL" id="QTSX02004971">
    <property type="protein sequence ID" value="KAJ9063508.1"/>
    <property type="molecule type" value="Genomic_DNA"/>
</dbReference>
<protein>
    <submittedName>
        <fullName evidence="1">Uncharacterized protein</fullName>
    </submittedName>
</protein>
<reference evidence="1" key="1">
    <citation type="submission" date="2022-04" db="EMBL/GenBank/DDBJ databases">
        <title>Genome of the entomopathogenic fungus Entomophthora muscae.</title>
        <authorList>
            <person name="Elya C."/>
            <person name="Lovett B.R."/>
            <person name="Lee E."/>
            <person name="Macias A.M."/>
            <person name="Hajek A.E."/>
            <person name="De Bivort B.L."/>
            <person name="Kasson M.T."/>
            <person name="De Fine Licht H.H."/>
            <person name="Stajich J.E."/>
        </authorList>
    </citation>
    <scope>NUCLEOTIDE SEQUENCE</scope>
    <source>
        <strain evidence="1">Berkeley</strain>
    </source>
</reference>
<sequence>MRGIILLRTQLYQRQPSIFPSLPSGADALSLRARLLCTCNTKLLNYKLGAKHCMDLVSLNKAQLHTQGNTSDQLDSTKTPKMTTNQIALSESFRPQLASDFNEKAFEDKALEINILYDAGDLEAAKERLRWLVSAYDPKLDSFKSVNYLLSRFLTCPFHVRDPTKLQHFQEFCRSKFFLSSCRDDQVWKAVVHDIIIYATKERLFSQLNTFGLEFRNCILAIASTMHQTAAERFILNILDQVEPELKARAFTATICFLNSTSVPSTLADFPYRLLKRMKEENLAPSADAYAAAMSLWLSHLSFTPTVNTHSVASIMEIYEEFRATGYSLKENDAVLLCKRLCQATTFDATLVTHLINATLGLIQGHHKLSPDLSKRILSLLLNWNPSTNVDPVMDCNPVKLLAAWKRLAKDETINKQHCFYVLLGCFSTALKGCYNSHSMVKETFQKFILEQKPKDSLPFTYYIHALSNVGSTLRLCHIMQIMKQHGVEPDTAILNALLSYYTAAKNYAGAVRCTKTLTDVLKSERERPYPPITPNSESLSLIFGALCREGSFWEAQRVCERFFELTSTTPCSQREYQSIMVGLNQIFAFQGTSAHHQRWFRWANKRIDHIIQGIHSKDFKCSVSLLTQFAVRASATYVKALTDPSATVNAHRVLMLKFDSLVVDHVIQLDSTTYSFIFSAMANVVLLEPRKTKNVLTHLDRVYDYMLASGTKLYPNIFSSLFILFQRSNEPARLEAAYEKFLDMCQSMSFPETPQTTVAFNTYIMARPISSQDITAFLHKVMVHGGYPDEHTFIQLFKNLERQQVGISELQSCLGDIESHLSLWRTQLNKTGAPQLDITVLLVGTVARIFKDTAGPGEMSKAAKSLIASAKTNKLLLPLPSTLFSQLATWSLMPFEGNSGQDAVYWLERLAESIGEPKRTKELKDVFASISDADPSVALALAKPEVQERLNSIRQKFQIQ</sequence>